<dbReference type="Gene3D" id="3.40.50.12240">
    <property type="match status" value="1"/>
</dbReference>
<comment type="similarity">
    <text evidence="2">Belongs to the ATPase alpha/beta chains family.</text>
</comment>
<evidence type="ECO:0000256" key="4">
    <source>
        <dbReference type="ARBA" id="ARBA00022448"/>
    </source>
</evidence>
<keyword evidence="14" id="KW-1185">Reference proteome</keyword>
<dbReference type="GO" id="GO:0046933">
    <property type="term" value="F:proton-transporting ATP synthase activity, rotational mechanism"/>
    <property type="evidence" value="ECO:0007669"/>
    <property type="project" value="TreeGrafter"/>
</dbReference>
<dbReference type="GO" id="GO:0045259">
    <property type="term" value="C:proton-transporting ATP synthase complex"/>
    <property type="evidence" value="ECO:0007669"/>
    <property type="project" value="UniProtKB-KW"/>
</dbReference>
<dbReference type="GO" id="GO:0005739">
    <property type="term" value="C:mitochondrion"/>
    <property type="evidence" value="ECO:0007669"/>
    <property type="project" value="GOC"/>
</dbReference>
<organism evidence="13 14">
    <name type="scientific">Escallonia herrerae</name>
    <dbReference type="NCBI Taxonomy" id="1293975"/>
    <lineage>
        <taxon>Eukaryota</taxon>
        <taxon>Viridiplantae</taxon>
        <taxon>Streptophyta</taxon>
        <taxon>Embryophyta</taxon>
        <taxon>Tracheophyta</taxon>
        <taxon>Spermatophyta</taxon>
        <taxon>Magnoliopsida</taxon>
        <taxon>eudicotyledons</taxon>
        <taxon>Gunneridae</taxon>
        <taxon>Pentapetalae</taxon>
        <taxon>asterids</taxon>
        <taxon>campanulids</taxon>
        <taxon>Escalloniales</taxon>
        <taxon>Escalloniaceae</taxon>
        <taxon>Escallonia</taxon>
    </lineage>
</organism>
<evidence type="ECO:0000256" key="7">
    <source>
        <dbReference type="ARBA" id="ARBA00022840"/>
    </source>
</evidence>
<evidence type="ECO:0000256" key="2">
    <source>
        <dbReference type="ARBA" id="ARBA00008936"/>
    </source>
</evidence>
<dbReference type="GO" id="GO:0042776">
    <property type="term" value="P:proton motive force-driven mitochondrial ATP synthesis"/>
    <property type="evidence" value="ECO:0007669"/>
    <property type="project" value="TreeGrafter"/>
</dbReference>
<dbReference type="GO" id="GO:0009535">
    <property type="term" value="C:chloroplast thylakoid membrane"/>
    <property type="evidence" value="ECO:0007669"/>
    <property type="project" value="TreeGrafter"/>
</dbReference>
<evidence type="ECO:0000256" key="10">
    <source>
        <dbReference type="ARBA" id="ARBA00023196"/>
    </source>
</evidence>
<evidence type="ECO:0000256" key="8">
    <source>
        <dbReference type="ARBA" id="ARBA00023065"/>
    </source>
</evidence>
<protein>
    <recommendedName>
        <fullName evidence="3">H(+)-transporting two-sector ATPase</fullName>
        <ecNumber evidence="3">7.1.2.2</ecNumber>
    </recommendedName>
</protein>
<dbReference type="EC" id="7.1.2.2" evidence="3"/>
<keyword evidence="9" id="KW-0472">Membrane</keyword>
<evidence type="ECO:0000256" key="1">
    <source>
        <dbReference type="ARBA" id="ARBA00004370"/>
    </source>
</evidence>
<keyword evidence="4" id="KW-0813">Transport</keyword>
<evidence type="ECO:0000256" key="6">
    <source>
        <dbReference type="ARBA" id="ARBA00022781"/>
    </source>
</evidence>
<comment type="subcellular location">
    <subcellularLocation>
        <location evidence="1">Membrane</location>
    </subcellularLocation>
</comment>
<accession>A0AA89B9N6</accession>
<dbReference type="AlphaFoldDB" id="A0AA89B9N6"/>
<evidence type="ECO:0000256" key="5">
    <source>
        <dbReference type="ARBA" id="ARBA00022741"/>
    </source>
</evidence>
<dbReference type="PANTHER" id="PTHR15184">
    <property type="entry name" value="ATP SYNTHASE"/>
    <property type="match status" value="1"/>
</dbReference>
<evidence type="ECO:0000313" key="13">
    <source>
        <dbReference type="EMBL" id="KAK3033630.1"/>
    </source>
</evidence>
<evidence type="ECO:0000256" key="12">
    <source>
        <dbReference type="ARBA" id="ARBA00048383"/>
    </source>
</evidence>
<evidence type="ECO:0000256" key="9">
    <source>
        <dbReference type="ARBA" id="ARBA00023136"/>
    </source>
</evidence>
<dbReference type="InterPro" id="IPR050053">
    <property type="entry name" value="ATPase_alpha/beta_chains"/>
</dbReference>
<gene>
    <name evidence="13" type="ORF">RJ639_033755</name>
</gene>
<proteinExistence type="inferred from homology"/>
<reference evidence="13" key="1">
    <citation type="submission" date="2022-12" db="EMBL/GenBank/DDBJ databases">
        <title>Draft genome assemblies for two species of Escallonia (Escalloniales).</title>
        <authorList>
            <person name="Chanderbali A."/>
            <person name="Dervinis C."/>
            <person name="Anghel I."/>
            <person name="Soltis D."/>
            <person name="Soltis P."/>
            <person name="Zapata F."/>
        </authorList>
    </citation>
    <scope>NUCLEOTIDE SEQUENCE</scope>
    <source>
        <strain evidence="13">UCBG64.0493</strain>
        <tissue evidence="13">Leaf</tissue>
    </source>
</reference>
<evidence type="ECO:0000256" key="3">
    <source>
        <dbReference type="ARBA" id="ARBA00012473"/>
    </source>
</evidence>
<dbReference type="EMBL" id="JAVXUP010000227">
    <property type="protein sequence ID" value="KAK3033630.1"/>
    <property type="molecule type" value="Genomic_DNA"/>
</dbReference>
<name>A0AA89B9N6_9ASTE</name>
<keyword evidence="6" id="KW-0375">Hydrogen ion transport</keyword>
<keyword evidence="8" id="KW-0406">Ion transport</keyword>
<sequence length="133" mass="14404">MTSSEKSLATENHAFFLYLMAKSVISDSLKPKPTNTGKFVPAASIKSLMAESELRTATSGATNFLKKRTNGLIRGMEVIEMGAPLIVPVGGATLGRTFNVLGDSIYNLGPLDTKLSIFKIRIKAVELLAPYRR</sequence>
<keyword evidence="5" id="KW-0547">Nucleotide-binding</keyword>
<keyword evidence="11" id="KW-0066">ATP synthesis</keyword>
<comment type="catalytic activity">
    <reaction evidence="12">
        <text>ATP + H2O + 4 H(+)(in) = ADP + phosphate + 5 H(+)(out)</text>
        <dbReference type="Rhea" id="RHEA:57720"/>
        <dbReference type="ChEBI" id="CHEBI:15377"/>
        <dbReference type="ChEBI" id="CHEBI:15378"/>
        <dbReference type="ChEBI" id="CHEBI:30616"/>
        <dbReference type="ChEBI" id="CHEBI:43474"/>
        <dbReference type="ChEBI" id="CHEBI:456216"/>
        <dbReference type="EC" id="7.1.2.2"/>
    </reaction>
</comment>
<dbReference type="PANTHER" id="PTHR15184:SF71">
    <property type="entry name" value="ATP SYNTHASE SUBUNIT BETA, MITOCHONDRIAL"/>
    <property type="match status" value="1"/>
</dbReference>
<keyword evidence="10" id="KW-0139">CF(1)</keyword>
<keyword evidence="7" id="KW-0067">ATP-binding</keyword>
<evidence type="ECO:0000313" key="14">
    <source>
        <dbReference type="Proteomes" id="UP001188597"/>
    </source>
</evidence>
<evidence type="ECO:0000256" key="11">
    <source>
        <dbReference type="ARBA" id="ARBA00023310"/>
    </source>
</evidence>
<dbReference type="GO" id="GO:0005524">
    <property type="term" value="F:ATP binding"/>
    <property type="evidence" value="ECO:0007669"/>
    <property type="project" value="UniProtKB-KW"/>
</dbReference>
<comment type="caution">
    <text evidence="13">The sequence shown here is derived from an EMBL/GenBank/DDBJ whole genome shotgun (WGS) entry which is preliminary data.</text>
</comment>
<dbReference type="Proteomes" id="UP001188597">
    <property type="component" value="Unassembled WGS sequence"/>
</dbReference>